<dbReference type="PANTHER" id="PTHR42716:SF2">
    <property type="entry name" value="L-ASPARTATE OXIDASE, CHLOROPLASTIC"/>
    <property type="match status" value="1"/>
</dbReference>
<dbReference type="SUPFAM" id="SSF51905">
    <property type="entry name" value="FAD/NAD(P)-binding domain"/>
    <property type="match status" value="1"/>
</dbReference>
<sequence>MQIADFKTDFLIIGGGIAGLRAAIGASRFGRVTILNKGVRGESSSKFAQGGIAAAVNDTPNEINSHCQDTLIAGKGLCKPNAVQVMVSEGPRRIQELLDWGVAFDKVGDQFVLAREGAHSKNRILRARGDATGNEIVKTLHRTISITDNIEIRNGHFTIELLMSQTEGGPPSCSGALVLDESNGELRRFFAKAVVLATGGIGQVFQRTTNPTVATGDGIAMALKAGAILEDIEFFQFHPTALALPGAPSFLLSEAIRGEGGQLKNAEGKRFMDRYHPDAELAPRDQVSRAILNEIRETGVAHVFLDVRHLDPHFIRERFPMIYATCLHHGLDMVDQQIPVAPSAHYMMGGIKTDLSGRTNVPGLYAVGEVASTGVHGANRLASNSLLEGLVFGARVGDVLESVSPKISAFSDAAMQIPVSWSAQTAVKWPEAYHRIQNEIKTTMWKNVGIIRSDHSVRRAISDCQLCADVLKNPPLSRLALETGNMLWASAALITSALARRESLGAHFREDFPERERSAVPEHSALTQKTLSEHFLFESLWTSDTRL</sequence>
<feature type="domain" description="Fumarate reductase/succinate dehydrogenase flavoprotein-like C-terminal" evidence="10">
    <location>
        <begin position="438"/>
        <end position="530"/>
    </location>
</feature>
<dbReference type="NCBIfam" id="TIGR00551">
    <property type="entry name" value="nadB"/>
    <property type="match status" value="1"/>
</dbReference>
<evidence type="ECO:0000256" key="2">
    <source>
        <dbReference type="ARBA" id="ARBA00004950"/>
    </source>
</evidence>
<dbReference type="EMBL" id="UOGF01000049">
    <property type="protein sequence ID" value="VAX29338.1"/>
    <property type="molecule type" value="Genomic_DNA"/>
</dbReference>
<evidence type="ECO:0000256" key="8">
    <source>
        <dbReference type="ARBA" id="ARBA00023002"/>
    </source>
</evidence>
<dbReference type="UniPathway" id="UPA00253">
    <property type="reaction ID" value="UER00326"/>
</dbReference>
<protein>
    <recommendedName>
        <fullName evidence="4">L-aspartate oxidase</fullName>
        <ecNumber evidence="4">1.4.3.16</ecNumber>
    </recommendedName>
</protein>
<dbReference type="InterPro" id="IPR037099">
    <property type="entry name" value="Fum_R/Succ_DH_flav-like_C_sf"/>
</dbReference>
<dbReference type="PANTHER" id="PTHR42716">
    <property type="entry name" value="L-ASPARTATE OXIDASE"/>
    <property type="match status" value="1"/>
</dbReference>
<evidence type="ECO:0000256" key="6">
    <source>
        <dbReference type="ARBA" id="ARBA00022642"/>
    </source>
</evidence>
<dbReference type="PRINTS" id="PR00368">
    <property type="entry name" value="FADPNR"/>
</dbReference>
<dbReference type="Gene3D" id="3.50.50.60">
    <property type="entry name" value="FAD/NAD(P)-binding domain"/>
    <property type="match status" value="1"/>
</dbReference>
<reference evidence="11" key="1">
    <citation type="submission" date="2018-06" db="EMBL/GenBank/DDBJ databases">
        <authorList>
            <person name="Zhirakovskaya E."/>
        </authorList>
    </citation>
    <scope>NUCLEOTIDE SEQUENCE</scope>
</reference>
<accession>A0A3B1CZU3</accession>
<dbReference type="GO" id="GO:0008734">
    <property type="term" value="F:L-aspartate oxidase activity"/>
    <property type="evidence" value="ECO:0007669"/>
    <property type="project" value="UniProtKB-EC"/>
</dbReference>
<dbReference type="SUPFAM" id="SSF46977">
    <property type="entry name" value="Succinate dehydrogenase/fumarate reductase flavoprotein C-terminal domain"/>
    <property type="match status" value="1"/>
</dbReference>
<keyword evidence="8 11" id="KW-0560">Oxidoreductase</keyword>
<dbReference type="InterPro" id="IPR003953">
    <property type="entry name" value="FAD-dep_OxRdtase_2_FAD-bd"/>
</dbReference>
<proteinExistence type="inferred from homology"/>
<dbReference type="Gene3D" id="3.90.700.10">
    <property type="entry name" value="Succinate dehydrogenase/fumarate reductase flavoprotein, catalytic domain"/>
    <property type="match status" value="1"/>
</dbReference>
<dbReference type="InterPro" id="IPR036188">
    <property type="entry name" value="FAD/NAD-bd_sf"/>
</dbReference>
<evidence type="ECO:0000313" key="11">
    <source>
        <dbReference type="EMBL" id="VAX29338.1"/>
    </source>
</evidence>
<dbReference type="AlphaFoldDB" id="A0A3B1CZU3"/>
<dbReference type="Gene3D" id="1.20.58.100">
    <property type="entry name" value="Fumarate reductase/succinate dehydrogenase flavoprotein-like, C-terminal domain"/>
    <property type="match status" value="1"/>
</dbReference>
<organism evidence="11">
    <name type="scientific">hydrothermal vent metagenome</name>
    <dbReference type="NCBI Taxonomy" id="652676"/>
    <lineage>
        <taxon>unclassified sequences</taxon>
        <taxon>metagenomes</taxon>
        <taxon>ecological metagenomes</taxon>
    </lineage>
</organism>
<comment type="cofactor">
    <cofactor evidence="1">
        <name>FAD</name>
        <dbReference type="ChEBI" id="CHEBI:57692"/>
    </cofactor>
</comment>
<feature type="domain" description="FAD-dependent oxidoreductase 2 FAD-binding" evidence="9">
    <location>
        <begin position="9"/>
        <end position="386"/>
    </location>
</feature>
<keyword evidence="6" id="KW-0662">Pyridine nucleotide biosynthesis</keyword>
<evidence type="ECO:0000259" key="9">
    <source>
        <dbReference type="Pfam" id="PF00890"/>
    </source>
</evidence>
<evidence type="ECO:0000256" key="7">
    <source>
        <dbReference type="ARBA" id="ARBA00022827"/>
    </source>
</evidence>
<name>A0A3B1CZU3_9ZZZZ</name>
<evidence type="ECO:0000256" key="5">
    <source>
        <dbReference type="ARBA" id="ARBA00022630"/>
    </source>
</evidence>
<comment type="pathway">
    <text evidence="2">Cofactor biosynthesis; NAD(+) biosynthesis; iminoaspartate from L-aspartate (oxidase route): step 1/1.</text>
</comment>
<dbReference type="FunFam" id="3.90.700.10:FF:000002">
    <property type="entry name" value="L-aspartate oxidase"/>
    <property type="match status" value="1"/>
</dbReference>
<dbReference type="InterPro" id="IPR005288">
    <property type="entry name" value="NadB"/>
</dbReference>
<evidence type="ECO:0000256" key="3">
    <source>
        <dbReference type="ARBA" id="ARBA00008562"/>
    </source>
</evidence>
<dbReference type="InterPro" id="IPR015939">
    <property type="entry name" value="Fum_Rdtase/Succ_DH_flav-like_C"/>
</dbReference>
<keyword evidence="5" id="KW-0285">Flavoprotein</keyword>
<comment type="similarity">
    <text evidence="3">Belongs to the FAD-dependent oxidoreductase 2 family. NadB subfamily.</text>
</comment>
<dbReference type="PRINTS" id="PR00411">
    <property type="entry name" value="PNDRDTASEI"/>
</dbReference>
<keyword evidence="7" id="KW-0274">FAD</keyword>
<gene>
    <name evidence="11" type="ORF">MNBD_NITROSPIRAE01-1763</name>
</gene>
<evidence type="ECO:0000256" key="1">
    <source>
        <dbReference type="ARBA" id="ARBA00001974"/>
    </source>
</evidence>
<evidence type="ECO:0000259" key="10">
    <source>
        <dbReference type="Pfam" id="PF02910"/>
    </source>
</evidence>
<dbReference type="Pfam" id="PF02910">
    <property type="entry name" value="Succ_DH_flav_C"/>
    <property type="match status" value="1"/>
</dbReference>
<evidence type="ECO:0000256" key="4">
    <source>
        <dbReference type="ARBA" id="ARBA00012173"/>
    </source>
</evidence>
<dbReference type="GO" id="GO:0034628">
    <property type="term" value="P:'de novo' NAD+ biosynthetic process from L-aspartate"/>
    <property type="evidence" value="ECO:0007669"/>
    <property type="project" value="TreeGrafter"/>
</dbReference>
<dbReference type="InterPro" id="IPR027477">
    <property type="entry name" value="Succ_DH/fumarate_Rdtase_cat_sf"/>
</dbReference>
<dbReference type="SUPFAM" id="SSF56425">
    <property type="entry name" value="Succinate dehydrogenase/fumarate reductase flavoprotein, catalytic domain"/>
    <property type="match status" value="1"/>
</dbReference>
<dbReference type="EC" id="1.4.3.16" evidence="4"/>
<dbReference type="Pfam" id="PF00890">
    <property type="entry name" value="FAD_binding_2"/>
    <property type="match status" value="1"/>
</dbReference>